<keyword evidence="5" id="KW-0238">DNA-binding</keyword>
<feature type="domain" description="DNA methylase adenine-specific" evidence="7">
    <location>
        <begin position="13"/>
        <end position="62"/>
    </location>
</feature>
<dbReference type="EC" id="2.1.1.72" evidence="1"/>
<accession>A0ABV0KBI3</accession>
<keyword evidence="3" id="KW-0808">Transferase</keyword>
<evidence type="ECO:0000256" key="6">
    <source>
        <dbReference type="ARBA" id="ARBA00047942"/>
    </source>
</evidence>
<dbReference type="RefSeq" id="WP_199325953.1">
    <property type="nucleotide sequence ID" value="NZ_JAMPKX010000021.1"/>
</dbReference>
<dbReference type="PRINTS" id="PR00507">
    <property type="entry name" value="N12N6MTFRASE"/>
</dbReference>
<dbReference type="InterPro" id="IPR029063">
    <property type="entry name" value="SAM-dependent_MTases_sf"/>
</dbReference>
<keyword evidence="9" id="KW-1185">Reference proteome</keyword>
<comment type="caution">
    <text evidence="8">The sequence shown here is derived from an EMBL/GenBank/DDBJ whole genome shotgun (WGS) entry which is preliminary data.</text>
</comment>
<protein>
    <recommendedName>
        <fullName evidence="1">site-specific DNA-methyltransferase (adenine-specific)</fullName>
        <ecNumber evidence="1">2.1.1.72</ecNumber>
    </recommendedName>
</protein>
<dbReference type="InterPro" id="IPR050953">
    <property type="entry name" value="N4_N6_ade-DNA_methylase"/>
</dbReference>
<dbReference type="GO" id="GO:0008168">
    <property type="term" value="F:methyltransferase activity"/>
    <property type="evidence" value="ECO:0007669"/>
    <property type="project" value="UniProtKB-KW"/>
</dbReference>
<keyword evidence="2 8" id="KW-0489">Methyltransferase</keyword>
<dbReference type="Proteomes" id="UP001482513">
    <property type="component" value="Unassembled WGS sequence"/>
</dbReference>
<comment type="catalytic activity">
    <reaction evidence="6">
        <text>a 2'-deoxyadenosine in DNA + S-adenosyl-L-methionine = an N(6)-methyl-2'-deoxyadenosine in DNA + S-adenosyl-L-homocysteine + H(+)</text>
        <dbReference type="Rhea" id="RHEA:15197"/>
        <dbReference type="Rhea" id="RHEA-COMP:12418"/>
        <dbReference type="Rhea" id="RHEA-COMP:12419"/>
        <dbReference type="ChEBI" id="CHEBI:15378"/>
        <dbReference type="ChEBI" id="CHEBI:57856"/>
        <dbReference type="ChEBI" id="CHEBI:59789"/>
        <dbReference type="ChEBI" id="CHEBI:90615"/>
        <dbReference type="ChEBI" id="CHEBI:90616"/>
        <dbReference type="EC" id="2.1.1.72"/>
    </reaction>
</comment>
<evidence type="ECO:0000256" key="5">
    <source>
        <dbReference type="ARBA" id="ARBA00023125"/>
    </source>
</evidence>
<evidence type="ECO:0000313" key="8">
    <source>
        <dbReference type="EMBL" id="MEP0950140.1"/>
    </source>
</evidence>
<sequence length="223" mass="25529">MDRSINYVKSKQRVADHGEVFTPAWMVEAMLDLVKHETERIDSRFLEPACGSGNFLVQIIRRKLAAVELKYSKSDFERRHYALLGLMCIYGIELLADNIVECRANVLEIFAEYLDLDEEDDLYRAASYVLSQNLVHGDALTMRTHNDQQITFAEWGYLGKGKFQRRDFLLDSLTQSSSYVVDSPLFAHLGKHEIFTPMKTYPPMTVSELVAAEHGDVLKEDSL</sequence>
<evidence type="ECO:0000313" key="9">
    <source>
        <dbReference type="Proteomes" id="UP001482513"/>
    </source>
</evidence>
<dbReference type="PANTHER" id="PTHR33841:SF6">
    <property type="entry name" value="TYPE II METHYLTRANSFERASE M.HINDII"/>
    <property type="match status" value="1"/>
</dbReference>
<organism evidence="8 9">
    <name type="scientific">Leptolyngbya subtilissima DQ-A4</name>
    <dbReference type="NCBI Taxonomy" id="2933933"/>
    <lineage>
        <taxon>Bacteria</taxon>
        <taxon>Bacillati</taxon>
        <taxon>Cyanobacteriota</taxon>
        <taxon>Cyanophyceae</taxon>
        <taxon>Leptolyngbyales</taxon>
        <taxon>Leptolyngbyaceae</taxon>
        <taxon>Leptolyngbya group</taxon>
        <taxon>Leptolyngbya</taxon>
    </lineage>
</organism>
<evidence type="ECO:0000256" key="2">
    <source>
        <dbReference type="ARBA" id="ARBA00022603"/>
    </source>
</evidence>
<dbReference type="GO" id="GO:0032259">
    <property type="term" value="P:methylation"/>
    <property type="evidence" value="ECO:0007669"/>
    <property type="project" value="UniProtKB-KW"/>
</dbReference>
<dbReference type="PANTHER" id="PTHR33841">
    <property type="entry name" value="DNA METHYLTRANSFERASE YEEA-RELATED"/>
    <property type="match status" value="1"/>
</dbReference>
<dbReference type="InterPro" id="IPR003356">
    <property type="entry name" value="DNA_methylase_A-5"/>
</dbReference>
<dbReference type="Pfam" id="PF02384">
    <property type="entry name" value="N6_Mtase"/>
    <property type="match status" value="1"/>
</dbReference>
<evidence type="ECO:0000256" key="3">
    <source>
        <dbReference type="ARBA" id="ARBA00022679"/>
    </source>
</evidence>
<reference evidence="8 9" key="1">
    <citation type="submission" date="2022-04" db="EMBL/GenBank/DDBJ databases">
        <title>Positive selection, recombination, and allopatry shape intraspecific diversity of widespread and dominant cyanobacteria.</title>
        <authorList>
            <person name="Wei J."/>
            <person name="Shu W."/>
            <person name="Hu C."/>
        </authorList>
    </citation>
    <scope>NUCLEOTIDE SEQUENCE [LARGE SCALE GENOMIC DNA]</scope>
    <source>
        <strain evidence="8 9">DQ-A4</strain>
    </source>
</reference>
<evidence type="ECO:0000259" key="7">
    <source>
        <dbReference type="Pfam" id="PF02384"/>
    </source>
</evidence>
<evidence type="ECO:0000256" key="4">
    <source>
        <dbReference type="ARBA" id="ARBA00022747"/>
    </source>
</evidence>
<dbReference type="Gene3D" id="3.40.50.150">
    <property type="entry name" value="Vaccinia Virus protein VP39"/>
    <property type="match status" value="1"/>
</dbReference>
<gene>
    <name evidence="8" type="ORF">NC992_24925</name>
</gene>
<proteinExistence type="predicted"/>
<keyword evidence="4" id="KW-0680">Restriction system</keyword>
<dbReference type="EMBL" id="JAMPKX010000021">
    <property type="protein sequence ID" value="MEP0950140.1"/>
    <property type="molecule type" value="Genomic_DNA"/>
</dbReference>
<dbReference type="SUPFAM" id="SSF53335">
    <property type="entry name" value="S-adenosyl-L-methionine-dependent methyltransferases"/>
    <property type="match status" value="1"/>
</dbReference>
<evidence type="ECO:0000256" key="1">
    <source>
        <dbReference type="ARBA" id="ARBA00011900"/>
    </source>
</evidence>
<name>A0ABV0KBI3_9CYAN</name>